<dbReference type="InterPro" id="IPR006076">
    <property type="entry name" value="FAD-dep_OxRdtase"/>
</dbReference>
<evidence type="ECO:0000256" key="1">
    <source>
        <dbReference type="SAM" id="MobiDB-lite"/>
    </source>
</evidence>
<evidence type="ECO:0000313" key="4">
    <source>
        <dbReference type="Proteomes" id="UP000199079"/>
    </source>
</evidence>
<keyword evidence="4" id="KW-1185">Reference proteome</keyword>
<feature type="region of interest" description="Disordered" evidence="1">
    <location>
        <begin position="1"/>
        <end position="37"/>
    </location>
</feature>
<proteinExistence type="predicted"/>
<dbReference type="SUPFAM" id="SSF54373">
    <property type="entry name" value="FAD-linked reductases, C-terminal domain"/>
    <property type="match status" value="1"/>
</dbReference>
<organism evidence="3 4">
    <name type="scientific">Halopenitus persicus</name>
    <dbReference type="NCBI Taxonomy" id="1048396"/>
    <lineage>
        <taxon>Archaea</taxon>
        <taxon>Methanobacteriati</taxon>
        <taxon>Methanobacteriota</taxon>
        <taxon>Stenosarchaea group</taxon>
        <taxon>Halobacteria</taxon>
        <taxon>Halobacteriales</taxon>
        <taxon>Haloferacaceae</taxon>
        <taxon>Halopenitus</taxon>
    </lineage>
</organism>
<sequence length="425" mass="45415">MSSDSDGTAAIGFEEVGAGESGAGEVDEGEVGESDDRPRVVVIGGGIIGCMVARELADTHRVLVLERDGIAQGATARAAGEITMIPSYPDYPSIATHGLDFFRAYDGTGAFEFTEIPSVELVTPDREETVRARVERQRADDVDVAFLEADAARKQWPGIRMDDYVGVARYRGTGHVDPYTLATTVQSEATEAGVRFETGVTVTDIAVSDAGAGAETAGTVTGVETADQGTIECDHVVAAAGWRTRDLLADHLRLPMRPYRTQCIVLRPPEDLDETFPMGWIPGEHVYFRPEANGDLLVGGWSFAEDDPAGASRSADEAFRDHVADLVPRFVDAPGPMRLVDGWAGVDGATPDTRPIIDAPADAPDGLIVATGFHGRGIMTSPIAATLVRCLLEGSDPPFPRDPFLLDRFDDRTADFEFFSISAGN</sequence>
<evidence type="ECO:0000313" key="3">
    <source>
        <dbReference type="EMBL" id="SDX92347.1"/>
    </source>
</evidence>
<dbReference type="RefSeq" id="WP_092730946.1">
    <property type="nucleotide sequence ID" value="NZ_FNPC01000002.1"/>
</dbReference>
<dbReference type="Gene3D" id="3.50.50.60">
    <property type="entry name" value="FAD/NAD(P)-binding domain"/>
    <property type="match status" value="1"/>
</dbReference>
<dbReference type="OrthoDB" id="168391at2157"/>
<feature type="domain" description="FAD dependent oxidoreductase" evidence="2">
    <location>
        <begin position="39"/>
        <end position="388"/>
    </location>
</feature>
<gene>
    <name evidence="3" type="ORF">SAMN05216564_102138</name>
</gene>
<dbReference type="PANTHER" id="PTHR13847">
    <property type="entry name" value="SARCOSINE DEHYDROGENASE-RELATED"/>
    <property type="match status" value="1"/>
</dbReference>
<name>A0A1H3FNG9_9EURY</name>
<dbReference type="EMBL" id="FNPC01000002">
    <property type="protein sequence ID" value="SDX92347.1"/>
    <property type="molecule type" value="Genomic_DNA"/>
</dbReference>
<dbReference type="InterPro" id="IPR036188">
    <property type="entry name" value="FAD/NAD-bd_sf"/>
</dbReference>
<dbReference type="Gene3D" id="3.30.9.10">
    <property type="entry name" value="D-Amino Acid Oxidase, subunit A, domain 2"/>
    <property type="match status" value="1"/>
</dbReference>
<dbReference type="SUPFAM" id="SSF51905">
    <property type="entry name" value="FAD/NAD(P)-binding domain"/>
    <property type="match status" value="1"/>
</dbReference>
<accession>A0A1H3FNG9</accession>
<dbReference type="GO" id="GO:0005737">
    <property type="term" value="C:cytoplasm"/>
    <property type="evidence" value="ECO:0007669"/>
    <property type="project" value="TreeGrafter"/>
</dbReference>
<evidence type="ECO:0000259" key="2">
    <source>
        <dbReference type="Pfam" id="PF01266"/>
    </source>
</evidence>
<dbReference type="Proteomes" id="UP000199079">
    <property type="component" value="Unassembled WGS sequence"/>
</dbReference>
<dbReference type="AlphaFoldDB" id="A0A1H3FNG9"/>
<protein>
    <submittedName>
        <fullName evidence="3">Glycine oxidase</fullName>
    </submittedName>
</protein>
<reference evidence="4" key="1">
    <citation type="submission" date="2016-10" db="EMBL/GenBank/DDBJ databases">
        <authorList>
            <person name="Varghese N."/>
            <person name="Submissions S."/>
        </authorList>
    </citation>
    <scope>NUCLEOTIDE SEQUENCE [LARGE SCALE GENOMIC DNA]</scope>
    <source>
        <strain evidence="4">DC30,IBRC 10041,KCTC 4046</strain>
    </source>
</reference>
<dbReference type="Pfam" id="PF01266">
    <property type="entry name" value="DAO"/>
    <property type="match status" value="1"/>
</dbReference>